<dbReference type="InterPro" id="IPR051811">
    <property type="entry name" value="Cytochrome_c550/c551-like"/>
</dbReference>
<evidence type="ECO:0000256" key="5">
    <source>
        <dbReference type="ARBA" id="ARBA00023004"/>
    </source>
</evidence>
<dbReference type="EMBL" id="QWEH01000004">
    <property type="protein sequence ID" value="RHW33168.1"/>
    <property type="molecule type" value="Genomic_DNA"/>
</dbReference>
<proteinExistence type="predicted"/>
<evidence type="ECO:0000256" key="2">
    <source>
        <dbReference type="ARBA" id="ARBA00022617"/>
    </source>
</evidence>
<dbReference type="GO" id="GO:0016020">
    <property type="term" value="C:membrane"/>
    <property type="evidence" value="ECO:0007669"/>
    <property type="project" value="InterPro"/>
</dbReference>
<evidence type="ECO:0000256" key="3">
    <source>
        <dbReference type="ARBA" id="ARBA00022723"/>
    </source>
</evidence>
<evidence type="ECO:0000313" key="11">
    <source>
        <dbReference type="EMBL" id="RHW33168.1"/>
    </source>
</evidence>
<dbReference type="GO" id="GO:0005506">
    <property type="term" value="F:iron ion binding"/>
    <property type="evidence" value="ECO:0007669"/>
    <property type="project" value="InterPro"/>
</dbReference>
<reference evidence="11 12" key="1">
    <citation type="journal article" date="2007" name="Int. J. Syst. Evol. Microbiol.">
        <title>Oceanobacillus profundus sp. nov., isolated from a deep-sea sediment core.</title>
        <authorList>
            <person name="Kim Y.G."/>
            <person name="Choi D.H."/>
            <person name="Hyun S."/>
            <person name="Cho B.C."/>
        </authorList>
    </citation>
    <scope>NUCLEOTIDE SEQUENCE [LARGE SCALE GENOMIC DNA]</scope>
    <source>
        <strain evidence="11 12">DSM 18246</strain>
    </source>
</reference>
<evidence type="ECO:0000256" key="1">
    <source>
        <dbReference type="ARBA" id="ARBA00022448"/>
    </source>
</evidence>
<accession>A0A417YJD4</accession>
<dbReference type="GO" id="GO:0009055">
    <property type="term" value="F:electron transfer activity"/>
    <property type="evidence" value="ECO:0007669"/>
    <property type="project" value="InterPro"/>
</dbReference>
<sequence length="127" mass="13098">MRRNPVVPYAIIAILGVLTVVIISFVGLNQRADIQVAEEGGSEQTEESQEGETTGGDPEAVFQANCAACHGGDLSGGMGPALTTVGSTHSADEIADIIQNGIGSMPAQSQVAGEELTALSEWLSEQK</sequence>
<dbReference type="PROSITE" id="PS51007">
    <property type="entry name" value="CYTC"/>
    <property type="match status" value="1"/>
</dbReference>
<keyword evidence="9" id="KW-0812">Transmembrane</keyword>
<evidence type="ECO:0000256" key="4">
    <source>
        <dbReference type="ARBA" id="ARBA00022982"/>
    </source>
</evidence>
<feature type="binding site" description="axial binding residue" evidence="7">
    <location>
        <position position="105"/>
    </location>
    <ligand>
        <name>heme c</name>
        <dbReference type="ChEBI" id="CHEBI:61717"/>
    </ligand>
    <ligandPart>
        <name>Fe</name>
        <dbReference type="ChEBI" id="CHEBI:18248"/>
    </ligandPart>
</feature>
<dbReference type="InterPro" id="IPR009056">
    <property type="entry name" value="Cyt_c-like_dom"/>
</dbReference>
<feature type="domain" description="Cytochrome c" evidence="10">
    <location>
        <begin position="53"/>
        <end position="127"/>
    </location>
</feature>
<keyword evidence="5 7" id="KW-0408">Iron</keyword>
<feature type="region of interest" description="Disordered" evidence="8">
    <location>
        <begin position="37"/>
        <end position="59"/>
    </location>
</feature>
<dbReference type="AlphaFoldDB" id="A0A417YJD4"/>
<comment type="PTM">
    <text evidence="6">Binds 1 heme c group covalently per subunit.</text>
</comment>
<organism evidence="11 12">
    <name type="scientific">Oceanobacillus profundus</name>
    <dbReference type="NCBI Taxonomy" id="372463"/>
    <lineage>
        <taxon>Bacteria</taxon>
        <taxon>Bacillati</taxon>
        <taxon>Bacillota</taxon>
        <taxon>Bacilli</taxon>
        <taxon>Bacillales</taxon>
        <taxon>Bacillaceae</taxon>
        <taxon>Oceanobacillus</taxon>
    </lineage>
</organism>
<protein>
    <submittedName>
        <fullName evidence="11">Cytochrome c</fullName>
    </submittedName>
</protein>
<dbReference type="InterPro" id="IPR012218">
    <property type="entry name" value="Cyt_c_BACSU-c550-type"/>
</dbReference>
<comment type="caution">
    <text evidence="11">The sequence shown here is derived from an EMBL/GenBank/DDBJ whole genome shotgun (WGS) entry which is preliminary data.</text>
</comment>
<keyword evidence="9" id="KW-0472">Membrane</keyword>
<feature type="transmembrane region" description="Helical" evidence="9">
    <location>
        <begin position="6"/>
        <end position="28"/>
    </location>
</feature>
<feature type="binding site" description="covalent" evidence="6">
    <location>
        <position position="69"/>
    </location>
    <ligand>
        <name>heme c</name>
        <dbReference type="ChEBI" id="CHEBI:61717"/>
    </ligand>
</feature>
<feature type="compositionally biased region" description="Acidic residues" evidence="8">
    <location>
        <begin position="40"/>
        <end position="50"/>
    </location>
</feature>
<keyword evidence="12" id="KW-1185">Reference proteome</keyword>
<evidence type="ECO:0000313" key="12">
    <source>
        <dbReference type="Proteomes" id="UP000285456"/>
    </source>
</evidence>
<dbReference type="SUPFAM" id="SSF46626">
    <property type="entry name" value="Cytochrome c"/>
    <property type="match status" value="1"/>
</dbReference>
<gene>
    <name evidence="11" type="ORF">D1B32_08980</name>
</gene>
<dbReference type="RefSeq" id="WP_095307025.1">
    <property type="nucleotide sequence ID" value="NZ_JAMAWL010000001.1"/>
</dbReference>
<feature type="binding site" description="axial binding residue" evidence="7">
    <location>
        <position position="70"/>
    </location>
    <ligand>
        <name>heme c</name>
        <dbReference type="ChEBI" id="CHEBI:61717"/>
    </ligand>
    <ligandPart>
        <name>Fe</name>
        <dbReference type="ChEBI" id="CHEBI:18248"/>
    </ligandPart>
</feature>
<dbReference type="GO" id="GO:0020037">
    <property type="term" value="F:heme binding"/>
    <property type="evidence" value="ECO:0007669"/>
    <property type="project" value="InterPro"/>
</dbReference>
<feature type="binding site" description="covalent" evidence="6">
    <location>
        <position position="66"/>
    </location>
    <ligand>
        <name>heme c</name>
        <dbReference type="ChEBI" id="CHEBI:61717"/>
    </ligand>
</feature>
<keyword evidence="4" id="KW-0249">Electron transport</keyword>
<evidence type="ECO:0000256" key="7">
    <source>
        <dbReference type="PIRSR" id="PIRSR000025-2"/>
    </source>
</evidence>
<name>A0A417YJD4_9BACI</name>
<dbReference type="PIRSF" id="PIRSF000025">
    <property type="entry name" value="Cytc_Bsub_c550"/>
    <property type="match status" value="1"/>
</dbReference>
<dbReference type="NCBIfam" id="NF045773">
    <property type="entry name" value="cytochro_C550"/>
    <property type="match status" value="1"/>
</dbReference>
<dbReference type="OrthoDB" id="7933886at2"/>
<keyword evidence="1" id="KW-0813">Transport</keyword>
<dbReference type="PANTHER" id="PTHR37823">
    <property type="entry name" value="CYTOCHROME C-553-LIKE"/>
    <property type="match status" value="1"/>
</dbReference>
<dbReference type="InterPro" id="IPR054780">
    <property type="entry name" value="Cytochro_C550_firm"/>
</dbReference>
<evidence type="ECO:0000256" key="9">
    <source>
        <dbReference type="SAM" id="Phobius"/>
    </source>
</evidence>
<keyword evidence="3 7" id="KW-0479">Metal-binding</keyword>
<dbReference type="Proteomes" id="UP000285456">
    <property type="component" value="Unassembled WGS sequence"/>
</dbReference>
<keyword evidence="2 6" id="KW-0349">Heme</keyword>
<dbReference type="PANTHER" id="PTHR37823:SF4">
    <property type="entry name" value="MENAQUINOL-CYTOCHROME C REDUCTASE CYTOCHROME B_C SUBUNIT"/>
    <property type="match status" value="1"/>
</dbReference>
<evidence type="ECO:0000256" key="8">
    <source>
        <dbReference type="SAM" id="MobiDB-lite"/>
    </source>
</evidence>
<dbReference type="Pfam" id="PF13442">
    <property type="entry name" value="Cytochrome_CBB3"/>
    <property type="match status" value="1"/>
</dbReference>
<dbReference type="InterPro" id="IPR036909">
    <property type="entry name" value="Cyt_c-like_dom_sf"/>
</dbReference>
<dbReference type="Gene3D" id="1.10.760.10">
    <property type="entry name" value="Cytochrome c-like domain"/>
    <property type="match status" value="1"/>
</dbReference>
<evidence type="ECO:0000259" key="10">
    <source>
        <dbReference type="PROSITE" id="PS51007"/>
    </source>
</evidence>
<evidence type="ECO:0000256" key="6">
    <source>
        <dbReference type="PIRSR" id="PIRSR000025-1"/>
    </source>
</evidence>
<keyword evidence="9" id="KW-1133">Transmembrane helix</keyword>